<reference evidence="5 6" key="2">
    <citation type="submission" date="2018-06" db="EMBL/GenBank/DDBJ databases">
        <title>Metagenomic assembly of (sub)arctic Cyanobacteria and their associated microbiome from non-axenic cultures.</title>
        <authorList>
            <person name="Baurain D."/>
        </authorList>
    </citation>
    <scope>NUCLEOTIDE SEQUENCE [LARGE SCALE GENOMIC DNA]</scope>
    <source>
        <strain evidence="5">ULC066bin1</strain>
    </source>
</reference>
<dbReference type="InterPro" id="IPR027417">
    <property type="entry name" value="P-loop_NTPase"/>
</dbReference>
<dbReference type="GO" id="GO:0006171">
    <property type="term" value="P:cAMP biosynthetic process"/>
    <property type="evidence" value="ECO:0007669"/>
    <property type="project" value="TreeGrafter"/>
</dbReference>
<dbReference type="PROSITE" id="PS50837">
    <property type="entry name" value="NACHT"/>
    <property type="match status" value="1"/>
</dbReference>
<feature type="transmembrane region" description="Helical" evidence="2">
    <location>
        <begin position="718"/>
        <end position="745"/>
    </location>
</feature>
<gene>
    <name evidence="5" type="ORF">DCF19_11840</name>
</gene>
<dbReference type="InterPro" id="IPR007111">
    <property type="entry name" value="NACHT_NTPase"/>
</dbReference>
<dbReference type="SUPFAM" id="SSF52540">
    <property type="entry name" value="P-loop containing nucleoside triphosphate hydrolases"/>
    <property type="match status" value="1"/>
</dbReference>
<evidence type="ECO:0008006" key="7">
    <source>
        <dbReference type="Google" id="ProtNLM"/>
    </source>
</evidence>
<dbReference type="GO" id="GO:0004016">
    <property type="term" value="F:adenylate cyclase activity"/>
    <property type="evidence" value="ECO:0007669"/>
    <property type="project" value="UniProtKB-ARBA"/>
</dbReference>
<evidence type="ECO:0000313" key="6">
    <source>
        <dbReference type="Proteomes" id="UP000249467"/>
    </source>
</evidence>
<dbReference type="PANTHER" id="PTHR43081">
    <property type="entry name" value="ADENYLATE CYCLASE, TERMINAL-DIFFERENTIATION SPECIFIC-RELATED"/>
    <property type="match status" value="1"/>
</dbReference>
<evidence type="ECO:0000256" key="2">
    <source>
        <dbReference type="SAM" id="Phobius"/>
    </source>
</evidence>
<comment type="caution">
    <text evidence="5">The sequence shown here is derived from an EMBL/GenBank/DDBJ whole genome shotgun (WGS) entry which is preliminary data.</text>
</comment>
<dbReference type="InterPro" id="IPR029787">
    <property type="entry name" value="Nucleotide_cyclase"/>
</dbReference>
<organism evidence="5 6">
    <name type="scientific">Pseudanabaena frigida</name>
    <dbReference type="NCBI Taxonomy" id="945775"/>
    <lineage>
        <taxon>Bacteria</taxon>
        <taxon>Bacillati</taxon>
        <taxon>Cyanobacteriota</taxon>
        <taxon>Cyanophyceae</taxon>
        <taxon>Pseudanabaenales</taxon>
        <taxon>Pseudanabaenaceae</taxon>
        <taxon>Pseudanabaena</taxon>
    </lineage>
</organism>
<dbReference type="SUPFAM" id="SSF55073">
    <property type="entry name" value="Nucleotide cyclase"/>
    <property type="match status" value="1"/>
</dbReference>
<dbReference type="PANTHER" id="PTHR43081:SF19">
    <property type="entry name" value="PH-SENSITIVE ADENYLATE CYCLASE RV1264"/>
    <property type="match status" value="1"/>
</dbReference>
<feature type="transmembrane region" description="Helical" evidence="2">
    <location>
        <begin position="673"/>
        <end position="691"/>
    </location>
</feature>
<comment type="similarity">
    <text evidence="1">Belongs to the adenylyl cyclase class-3 family.</text>
</comment>
<dbReference type="Proteomes" id="UP000249467">
    <property type="component" value="Unassembled WGS sequence"/>
</dbReference>
<dbReference type="PROSITE" id="PS50125">
    <property type="entry name" value="GUANYLATE_CYCLASE_2"/>
    <property type="match status" value="1"/>
</dbReference>
<keyword evidence="2" id="KW-0812">Transmembrane</keyword>
<accession>A0A2W4W803</accession>
<keyword evidence="2" id="KW-0472">Membrane</keyword>
<reference evidence="5 6" key="1">
    <citation type="submission" date="2018-04" db="EMBL/GenBank/DDBJ databases">
        <authorList>
            <person name="Go L.Y."/>
            <person name="Mitchell J.A."/>
        </authorList>
    </citation>
    <scope>NUCLEOTIDE SEQUENCE [LARGE SCALE GENOMIC DNA]</scope>
    <source>
        <strain evidence="5">ULC066bin1</strain>
    </source>
</reference>
<dbReference type="Gene3D" id="3.30.70.1230">
    <property type="entry name" value="Nucleotide cyclase"/>
    <property type="match status" value="1"/>
</dbReference>
<dbReference type="CDD" id="cd07302">
    <property type="entry name" value="CHD"/>
    <property type="match status" value="1"/>
</dbReference>
<proteinExistence type="inferred from homology"/>
<keyword evidence="2" id="KW-1133">Transmembrane helix</keyword>
<evidence type="ECO:0000259" key="3">
    <source>
        <dbReference type="PROSITE" id="PS50125"/>
    </source>
</evidence>
<evidence type="ECO:0000313" key="5">
    <source>
        <dbReference type="EMBL" id="PZO40580.1"/>
    </source>
</evidence>
<feature type="transmembrane region" description="Helical" evidence="2">
    <location>
        <begin position="546"/>
        <end position="573"/>
    </location>
</feature>
<evidence type="ECO:0000256" key="1">
    <source>
        <dbReference type="ARBA" id="ARBA00005381"/>
    </source>
</evidence>
<dbReference type="InterPro" id="IPR001054">
    <property type="entry name" value="A/G_cyclase"/>
</dbReference>
<dbReference type="Pfam" id="PF00211">
    <property type="entry name" value="Guanylate_cyc"/>
    <property type="match status" value="1"/>
</dbReference>
<dbReference type="GO" id="GO:0035556">
    <property type="term" value="P:intracellular signal transduction"/>
    <property type="evidence" value="ECO:0007669"/>
    <property type="project" value="InterPro"/>
</dbReference>
<evidence type="ECO:0000259" key="4">
    <source>
        <dbReference type="PROSITE" id="PS50837"/>
    </source>
</evidence>
<name>A0A2W4W803_9CYAN</name>
<feature type="domain" description="NACHT" evidence="4">
    <location>
        <begin position="283"/>
        <end position="400"/>
    </location>
</feature>
<feature type="transmembrane region" description="Helical" evidence="2">
    <location>
        <begin position="647"/>
        <end position="667"/>
    </location>
</feature>
<protein>
    <recommendedName>
        <fullName evidence="7">NACHT domain-containing protein</fullName>
    </recommendedName>
</protein>
<feature type="domain" description="Guanylate cyclase" evidence="3">
    <location>
        <begin position="16"/>
        <end position="130"/>
    </location>
</feature>
<sequence>MNISPSQSRGQRTLAAIAFSDIAGFSARMGQDEIHTLGLVERDFQFMTDLCQKFAGKVLKTTGDGLLMYFASAVQAVECTREMQTEFAKAASTLPANDVLKHRIGIHLGDVFFNETDVMGNGVNIAARLQTKAEVGCICISQTVYDVVKHRLELDVTYLGELELKNIQEPIPAYQILIPFLDSTLNSDRQDSVPKQSKSSRQLTQQDFRDRQIMLNKVRNFWVEGVLETSIHDKALIELGLQTRLDAIAHPWHMEWATSDEARKPLPAGTKAINQFDRLGAGRTLLILGDPGAGKTTTLLELTRELIAHAERDNELPIPIVFNLSSWQDKQGLADWMVLELNTKYQVPKKIGKAWVSEQQILAMLDGLDEVNSDRRNACVEAINHFYSEYGKTEIVVCSRMKDYESLTQRLQFQGAIFIQPLEESQVFEYFDRLGAELEGVREMLTTDAKLLELAKTPLMANIMAIAYRGMSVTELIKMSLSEDHVRHLFDAYIDRMLRRRPDKNYSPSKVKKWLGFLARQLKNESQTVFLIERIQPSWLTGNARAIYATLTAIVLAPIISLIVLPSSIGILIQLTTSNTLAEAEKFFKSFGGELPAFPQMFSLANGFKEHLYFKVIAGSLLTGFVIAILWGFTIRFNNKEISKIDIFIRSVACTLIVCGLGITNAIRNPLWIFLFFVLGLLSSFIIFGILKRPIKPTETLKWSWKSFKENLSTGKDLGLVFGLIAGVVVTLIDISVFLSLFSLLSPMDTIK</sequence>
<dbReference type="InterPro" id="IPR050697">
    <property type="entry name" value="Adenylyl/Guanylyl_Cyclase_3/4"/>
</dbReference>
<dbReference type="Gene3D" id="3.40.50.300">
    <property type="entry name" value="P-loop containing nucleotide triphosphate hydrolases"/>
    <property type="match status" value="1"/>
</dbReference>
<dbReference type="EMBL" id="QBML01000014">
    <property type="protein sequence ID" value="PZO40580.1"/>
    <property type="molecule type" value="Genomic_DNA"/>
</dbReference>
<feature type="transmembrane region" description="Helical" evidence="2">
    <location>
        <begin position="612"/>
        <end position="635"/>
    </location>
</feature>
<dbReference type="AlphaFoldDB" id="A0A2W4W803"/>
<dbReference type="Pfam" id="PF05729">
    <property type="entry name" value="NACHT"/>
    <property type="match status" value="1"/>
</dbReference>